<reference evidence="5 6" key="1">
    <citation type="journal article" date="2024" name="BMC Biol.">
        <title>Comparative genomics of Ascetosporea gives new insight into the evolutionary basis for animal parasitism in Rhizaria.</title>
        <authorList>
            <person name="Hiltunen Thoren M."/>
            <person name="Onut-Brannstrom I."/>
            <person name="Alfjorden A."/>
            <person name="Peckova H."/>
            <person name="Swords F."/>
            <person name="Hooper C."/>
            <person name="Holzer A.S."/>
            <person name="Bass D."/>
            <person name="Burki F."/>
        </authorList>
    </citation>
    <scope>NUCLEOTIDE SEQUENCE [LARGE SCALE GENOMIC DNA]</scope>
    <source>
        <strain evidence="5">20-A016</strain>
    </source>
</reference>
<gene>
    <name evidence="5" type="ORF">MHBO_001488</name>
</gene>
<sequence>MLDWLKPFSKTSSGSFQNGDIRWFLNGKLNACLNCVDRHLPKKGSHTAIVWEGDDGETREISFLQLHQQVCKLTNCLRRFGVKKGDVVCIYMPMVPEAAFAMLACARIGAPHSVVFAGFSSSALGDRLKDCGCKVVITAEKVNVFM</sequence>
<dbReference type="PANTHER" id="PTHR24095:SF14">
    <property type="entry name" value="ACETYL-COENZYME A SYNTHETASE 1"/>
    <property type="match status" value="1"/>
</dbReference>
<dbReference type="InterPro" id="IPR000873">
    <property type="entry name" value="AMP-dep_synth/lig_dom"/>
</dbReference>
<accession>A0ABV2AJM8</accession>
<evidence type="ECO:0000313" key="6">
    <source>
        <dbReference type="Proteomes" id="UP001439008"/>
    </source>
</evidence>
<dbReference type="InterPro" id="IPR042099">
    <property type="entry name" value="ANL_N_sf"/>
</dbReference>
<dbReference type="InterPro" id="IPR032387">
    <property type="entry name" value="ACAS_N"/>
</dbReference>
<evidence type="ECO:0000256" key="2">
    <source>
        <dbReference type="ARBA" id="ARBA00013275"/>
    </source>
</evidence>
<organism evidence="5 6">
    <name type="scientific">Bonamia ostreae</name>
    <dbReference type="NCBI Taxonomy" id="126728"/>
    <lineage>
        <taxon>Eukaryota</taxon>
        <taxon>Sar</taxon>
        <taxon>Rhizaria</taxon>
        <taxon>Endomyxa</taxon>
        <taxon>Ascetosporea</taxon>
        <taxon>Haplosporida</taxon>
        <taxon>Bonamia</taxon>
    </lineage>
</organism>
<dbReference type="Pfam" id="PF16177">
    <property type="entry name" value="ACAS_N"/>
    <property type="match status" value="1"/>
</dbReference>
<dbReference type="Pfam" id="PF00501">
    <property type="entry name" value="AMP-binding"/>
    <property type="match status" value="1"/>
</dbReference>
<protein>
    <recommendedName>
        <fullName evidence="2">acetate--CoA ligase</fullName>
        <ecNumber evidence="2">6.2.1.1</ecNumber>
    </recommendedName>
</protein>
<dbReference type="EMBL" id="JBDODL010000371">
    <property type="protein sequence ID" value="MES1919704.1"/>
    <property type="molecule type" value="Genomic_DNA"/>
</dbReference>
<dbReference type="Gene3D" id="3.40.50.12780">
    <property type="entry name" value="N-terminal domain of ligase-like"/>
    <property type="match status" value="1"/>
</dbReference>
<keyword evidence="6" id="KW-1185">Reference proteome</keyword>
<dbReference type="SUPFAM" id="SSF56801">
    <property type="entry name" value="Acetyl-CoA synthetase-like"/>
    <property type="match status" value="1"/>
</dbReference>
<feature type="domain" description="AMP-dependent synthetase/ligase" evidence="3">
    <location>
        <begin position="38"/>
        <end position="140"/>
    </location>
</feature>
<evidence type="ECO:0000256" key="1">
    <source>
        <dbReference type="ARBA" id="ARBA00006432"/>
    </source>
</evidence>
<name>A0ABV2AJM8_9EUKA</name>
<evidence type="ECO:0000313" key="5">
    <source>
        <dbReference type="EMBL" id="MES1919704.1"/>
    </source>
</evidence>
<comment type="caution">
    <text evidence="5">The sequence shown here is derived from an EMBL/GenBank/DDBJ whole genome shotgun (WGS) entry which is preliminary data.</text>
</comment>
<comment type="similarity">
    <text evidence="1">Belongs to the ATP-dependent AMP-binding enzyme family.</text>
</comment>
<dbReference type="PANTHER" id="PTHR24095">
    <property type="entry name" value="ACETYL-COENZYME A SYNTHETASE"/>
    <property type="match status" value="1"/>
</dbReference>
<proteinExistence type="inferred from homology"/>
<evidence type="ECO:0000259" key="4">
    <source>
        <dbReference type="Pfam" id="PF16177"/>
    </source>
</evidence>
<dbReference type="EC" id="6.2.1.1" evidence="2"/>
<feature type="domain" description="Acetyl-coenzyme A synthetase N-terminal" evidence="4">
    <location>
        <begin position="2"/>
        <end position="35"/>
    </location>
</feature>
<evidence type="ECO:0000259" key="3">
    <source>
        <dbReference type="Pfam" id="PF00501"/>
    </source>
</evidence>
<dbReference type="Proteomes" id="UP001439008">
    <property type="component" value="Unassembled WGS sequence"/>
</dbReference>